<evidence type="ECO:0000256" key="1">
    <source>
        <dbReference type="ARBA" id="ARBA00023015"/>
    </source>
</evidence>
<evidence type="ECO:0000313" key="5">
    <source>
        <dbReference type="EMBL" id="SHN45287.1"/>
    </source>
</evidence>
<keyword evidence="6" id="KW-1185">Reference proteome</keyword>
<dbReference type="OrthoDB" id="3630048at2"/>
<dbReference type="CDD" id="cd00090">
    <property type="entry name" value="HTH_ARSR"/>
    <property type="match status" value="1"/>
</dbReference>
<keyword evidence="3" id="KW-0804">Transcription</keyword>
<dbReference type="InterPro" id="IPR051081">
    <property type="entry name" value="HTH_MetalResp_TranReg"/>
</dbReference>
<dbReference type="InterPro" id="IPR011991">
    <property type="entry name" value="ArsR-like_HTH"/>
</dbReference>
<organism evidence="5 6">
    <name type="scientific">Cryptosporangium aurantiacum</name>
    <dbReference type="NCBI Taxonomy" id="134849"/>
    <lineage>
        <taxon>Bacteria</taxon>
        <taxon>Bacillati</taxon>
        <taxon>Actinomycetota</taxon>
        <taxon>Actinomycetes</taxon>
        <taxon>Cryptosporangiales</taxon>
        <taxon>Cryptosporangiaceae</taxon>
        <taxon>Cryptosporangium</taxon>
    </lineage>
</organism>
<gene>
    <name evidence="5" type="ORF">SAMN05443668_111235</name>
</gene>
<evidence type="ECO:0000313" key="6">
    <source>
        <dbReference type="Proteomes" id="UP000184440"/>
    </source>
</evidence>
<keyword evidence="2" id="KW-0238">DNA-binding</keyword>
<dbReference type="SUPFAM" id="SSF46785">
    <property type="entry name" value="Winged helix' DNA-binding domain"/>
    <property type="match status" value="1"/>
</dbReference>
<keyword evidence="1" id="KW-0805">Transcription regulation</keyword>
<dbReference type="Proteomes" id="UP000184440">
    <property type="component" value="Unassembled WGS sequence"/>
</dbReference>
<protein>
    <submittedName>
        <fullName evidence="5">Transcriptional regulator, ArsR family</fullName>
    </submittedName>
</protein>
<dbReference type="GO" id="GO:0003677">
    <property type="term" value="F:DNA binding"/>
    <property type="evidence" value="ECO:0007669"/>
    <property type="project" value="UniProtKB-KW"/>
</dbReference>
<dbReference type="PANTHER" id="PTHR33154:SF33">
    <property type="entry name" value="TRANSCRIPTIONAL REPRESSOR SDPR"/>
    <property type="match status" value="1"/>
</dbReference>
<sequence length="106" mass="11694">MIAELEVLSALSDPTRWELLNEIADRGGSTATVLAVGRPVSRQAVVKHLGVLERAGLVTGRRAGREMRYVVRAERLDQTARWMAEAASRWDARLATIKELAENPDA</sequence>
<dbReference type="STRING" id="134849.SAMN05443668_111235"/>
<feature type="domain" description="HTH arsR-type" evidence="4">
    <location>
        <begin position="1"/>
        <end position="91"/>
    </location>
</feature>
<dbReference type="InterPro" id="IPR036388">
    <property type="entry name" value="WH-like_DNA-bd_sf"/>
</dbReference>
<reference evidence="5 6" key="1">
    <citation type="submission" date="2016-11" db="EMBL/GenBank/DDBJ databases">
        <authorList>
            <person name="Jaros S."/>
            <person name="Januszkiewicz K."/>
            <person name="Wedrychowicz H."/>
        </authorList>
    </citation>
    <scope>NUCLEOTIDE SEQUENCE [LARGE SCALE GENOMIC DNA]</scope>
    <source>
        <strain evidence="5 6">DSM 46144</strain>
    </source>
</reference>
<evidence type="ECO:0000256" key="2">
    <source>
        <dbReference type="ARBA" id="ARBA00023125"/>
    </source>
</evidence>
<name>A0A1M7RG61_9ACTN</name>
<dbReference type="PROSITE" id="PS50987">
    <property type="entry name" value="HTH_ARSR_2"/>
    <property type="match status" value="1"/>
</dbReference>
<accession>A0A1M7RG61</accession>
<evidence type="ECO:0000259" key="4">
    <source>
        <dbReference type="PROSITE" id="PS50987"/>
    </source>
</evidence>
<dbReference type="InterPro" id="IPR036390">
    <property type="entry name" value="WH_DNA-bd_sf"/>
</dbReference>
<dbReference type="InterPro" id="IPR001845">
    <property type="entry name" value="HTH_ArsR_DNA-bd_dom"/>
</dbReference>
<dbReference type="SMART" id="SM00418">
    <property type="entry name" value="HTH_ARSR"/>
    <property type="match status" value="1"/>
</dbReference>
<proteinExistence type="predicted"/>
<dbReference type="PANTHER" id="PTHR33154">
    <property type="entry name" value="TRANSCRIPTIONAL REGULATOR, ARSR FAMILY"/>
    <property type="match status" value="1"/>
</dbReference>
<dbReference type="PRINTS" id="PR00778">
    <property type="entry name" value="HTHARSR"/>
</dbReference>
<dbReference type="RefSeq" id="WP_073261978.1">
    <property type="nucleotide sequence ID" value="NZ_FRCS01000011.1"/>
</dbReference>
<dbReference type="EMBL" id="FRCS01000011">
    <property type="protein sequence ID" value="SHN45287.1"/>
    <property type="molecule type" value="Genomic_DNA"/>
</dbReference>
<dbReference type="GO" id="GO:0003700">
    <property type="term" value="F:DNA-binding transcription factor activity"/>
    <property type="evidence" value="ECO:0007669"/>
    <property type="project" value="InterPro"/>
</dbReference>
<dbReference type="AlphaFoldDB" id="A0A1M7RG61"/>
<dbReference type="Pfam" id="PF12840">
    <property type="entry name" value="HTH_20"/>
    <property type="match status" value="1"/>
</dbReference>
<dbReference type="NCBIfam" id="NF033788">
    <property type="entry name" value="HTH_metalloreg"/>
    <property type="match status" value="1"/>
</dbReference>
<evidence type="ECO:0000256" key="3">
    <source>
        <dbReference type="ARBA" id="ARBA00023163"/>
    </source>
</evidence>
<dbReference type="Gene3D" id="1.10.10.10">
    <property type="entry name" value="Winged helix-like DNA-binding domain superfamily/Winged helix DNA-binding domain"/>
    <property type="match status" value="1"/>
</dbReference>